<keyword evidence="4" id="KW-1185">Reference proteome</keyword>
<name>A0A149PYG9_9BURK</name>
<comment type="caution">
    <text evidence="3">The sequence shown here is derived from an EMBL/GenBank/DDBJ whole genome shotgun (WGS) entry which is preliminary data.</text>
</comment>
<evidence type="ECO:0000256" key="1">
    <source>
        <dbReference type="SAM" id="Coils"/>
    </source>
</evidence>
<proteinExistence type="predicted"/>
<dbReference type="RefSeq" id="WP_062125750.1">
    <property type="nucleotide sequence ID" value="NZ_LRBG01000004.1"/>
</dbReference>
<dbReference type="Proteomes" id="UP000075613">
    <property type="component" value="Unassembled WGS sequence"/>
</dbReference>
<dbReference type="AlphaFoldDB" id="A0A149PYG9"/>
<evidence type="ECO:0000313" key="3">
    <source>
        <dbReference type="EMBL" id="KXU90027.1"/>
    </source>
</evidence>
<protein>
    <submittedName>
        <fullName evidence="3">Uncharacterized protein</fullName>
    </submittedName>
</protein>
<evidence type="ECO:0000313" key="4">
    <source>
        <dbReference type="Proteomes" id="UP000075613"/>
    </source>
</evidence>
<reference evidence="3 4" key="1">
    <citation type="journal article" date="2015" name="Int. J. Syst. Evol. Microbiol.">
        <title>Burkholderia monticola sp. nov., isolated from mountain soil.</title>
        <authorList>
            <person name="Baek I."/>
            <person name="Seo B."/>
            <person name="Lee I."/>
            <person name="Yi H."/>
            <person name="Chun J."/>
        </authorList>
    </citation>
    <scope>NUCLEOTIDE SEQUENCE [LARGE SCALE GENOMIC DNA]</scope>
    <source>
        <strain evidence="3 4">JC2948</strain>
    </source>
</reference>
<gene>
    <name evidence="3" type="ORF">CI15_07605</name>
</gene>
<accession>A0A149PYG9</accession>
<keyword evidence="1" id="KW-0175">Coiled coil</keyword>
<organism evidence="3 4">
    <name type="scientific">Paraburkholderia monticola</name>
    <dbReference type="NCBI Taxonomy" id="1399968"/>
    <lineage>
        <taxon>Bacteria</taxon>
        <taxon>Pseudomonadati</taxon>
        <taxon>Pseudomonadota</taxon>
        <taxon>Betaproteobacteria</taxon>
        <taxon>Burkholderiales</taxon>
        <taxon>Burkholderiaceae</taxon>
        <taxon>Paraburkholderia</taxon>
    </lineage>
</organism>
<feature type="region of interest" description="Disordered" evidence="2">
    <location>
        <begin position="1"/>
        <end position="20"/>
    </location>
</feature>
<sequence length="212" mass="24168">MKGEQSLISRRKGKKPASAYASEDAARLNIQRKAQLLEEVIDCAHKSADDAVRVALFLRNAPRSHFPRSLRQFHLWIDTDPLKAVIKHPIPEIRRIGNGTLSRNAELRVRVEQALSAVRTLENNQDEASGVDRPAKLTRELKAAKSQIDVLERELLSMRQKIRLVEKDRDDTKRLYENLKRKYREELEDALAGKTYRGGATVTRIRGGEDGH</sequence>
<dbReference type="OrthoDB" id="9127974at2"/>
<dbReference type="STRING" id="1399968.CI15_07605"/>
<evidence type="ECO:0000256" key="2">
    <source>
        <dbReference type="SAM" id="MobiDB-lite"/>
    </source>
</evidence>
<feature type="coiled-coil region" evidence="1">
    <location>
        <begin position="104"/>
        <end position="189"/>
    </location>
</feature>
<dbReference type="EMBL" id="LRBG01000004">
    <property type="protein sequence ID" value="KXU90027.1"/>
    <property type="molecule type" value="Genomic_DNA"/>
</dbReference>